<evidence type="ECO:0000259" key="2">
    <source>
        <dbReference type="Pfam" id="PF03972"/>
    </source>
</evidence>
<evidence type="ECO:0000313" key="4">
    <source>
        <dbReference type="EMBL" id="QEV36063.1"/>
    </source>
</evidence>
<dbReference type="InterPro" id="IPR042183">
    <property type="entry name" value="MmgE/PrpD_sf_1"/>
</dbReference>
<dbReference type="SUPFAM" id="SSF103378">
    <property type="entry name" value="2-methylcitrate dehydratase PrpD"/>
    <property type="match status" value="1"/>
</dbReference>
<evidence type="ECO:0000259" key="3">
    <source>
        <dbReference type="Pfam" id="PF19305"/>
    </source>
</evidence>
<comment type="similarity">
    <text evidence="1">Belongs to the PrpD family.</text>
</comment>
<dbReference type="EMBL" id="CP023693">
    <property type="protein sequence ID" value="QEV36063.1"/>
    <property type="molecule type" value="Genomic_DNA"/>
</dbReference>
<accession>A0ABX6BPP3</accession>
<dbReference type="Proteomes" id="UP000326029">
    <property type="component" value="Chromosome"/>
</dbReference>
<dbReference type="InterPro" id="IPR045337">
    <property type="entry name" value="MmgE_PrpD_C"/>
</dbReference>
<sequence length="475" mass="50875">MNETLVERLAAFTADSDFDRLPADVVDESKRIILDSLGCALGAVDEPKGRIGIEYGRMTGGTGGDATIIGAGDKVSVFGAAFANGELINTLDADAVLPPGHVTPYVLPGAMAVGESIGASGKDVIAAVAVAHEMSYRIGKAMDYLRDVKDGKVSPPPVYGYSSTVFGAAAAVMKLKDTGREVLSHGLGIAGSIAPVNSFRAWSEHAPTSTIKYLLAGALTQAALTAAHMGELGHRGDLLVLDDREFGFPRFIGTRRWEPDAITDGLGEDWRFPAEQSYKPYPHCRILHALLDSLTEIVTENNLKPDEIDGIKAWVEGFVEQPLWVNRTIEHVHDAQFSIAHGLAVGAHALPPTKAWQAPEFVFGDSVMGLMDRVSYEVHPNYVELISGNAASRPARIEVSARGTTFVGERRYPKGSKSPEPGSTMTTDELVAKFRGHAEGVLADATVDRVVDAVLDLETVGDFGDVMRLVGRKDR</sequence>
<gene>
    <name evidence="4" type="ORF">CP977_31050</name>
</gene>
<dbReference type="InterPro" id="IPR005656">
    <property type="entry name" value="MmgE_PrpD"/>
</dbReference>
<proteinExistence type="inferred from homology"/>
<dbReference type="PANTHER" id="PTHR16943:SF8">
    <property type="entry name" value="2-METHYLCITRATE DEHYDRATASE"/>
    <property type="match status" value="1"/>
</dbReference>
<dbReference type="Pfam" id="PF03972">
    <property type="entry name" value="MmgE_PrpD_N"/>
    <property type="match status" value="1"/>
</dbReference>
<reference evidence="4 5" key="1">
    <citation type="submission" date="2017-09" db="EMBL/GenBank/DDBJ databases">
        <authorList>
            <person name="Lee N."/>
            <person name="Cho B.-K."/>
        </authorList>
    </citation>
    <scope>NUCLEOTIDE SEQUENCE [LARGE SCALE GENOMIC DNA]</scope>
    <source>
        <strain evidence="4 5">ATCC 19740</strain>
    </source>
</reference>
<organism evidence="4 5">
    <name type="scientific">Streptomyces cinereoruber</name>
    <dbReference type="NCBI Taxonomy" id="67260"/>
    <lineage>
        <taxon>Bacteria</taxon>
        <taxon>Bacillati</taxon>
        <taxon>Actinomycetota</taxon>
        <taxon>Actinomycetes</taxon>
        <taxon>Kitasatosporales</taxon>
        <taxon>Streptomycetaceae</taxon>
        <taxon>Streptomyces</taxon>
    </lineage>
</organism>
<dbReference type="InterPro" id="IPR036148">
    <property type="entry name" value="MmgE/PrpD_sf"/>
</dbReference>
<name>A0ABX6BPP3_9ACTN</name>
<dbReference type="RefSeq" id="WP_062759856.1">
    <property type="nucleotide sequence ID" value="NZ_CP023693.1"/>
</dbReference>
<feature type="domain" description="MmgE/PrpD C-terminal" evidence="3">
    <location>
        <begin position="281"/>
        <end position="456"/>
    </location>
</feature>
<dbReference type="Pfam" id="PF19305">
    <property type="entry name" value="MmgE_PrpD_C"/>
    <property type="match status" value="1"/>
</dbReference>
<dbReference type="InterPro" id="IPR045336">
    <property type="entry name" value="MmgE_PrpD_N"/>
</dbReference>
<keyword evidence="5" id="KW-1185">Reference proteome</keyword>
<dbReference type="PANTHER" id="PTHR16943">
    <property type="entry name" value="2-METHYLCITRATE DEHYDRATASE-RELATED"/>
    <property type="match status" value="1"/>
</dbReference>
<dbReference type="Gene3D" id="1.10.4100.10">
    <property type="entry name" value="2-methylcitrate dehydratase PrpD"/>
    <property type="match status" value="1"/>
</dbReference>
<evidence type="ECO:0000256" key="1">
    <source>
        <dbReference type="ARBA" id="ARBA00006174"/>
    </source>
</evidence>
<feature type="domain" description="MmgE/PrpD N-terminal" evidence="2">
    <location>
        <begin position="7"/>
        <end position="252"/>
    </location>
</feature>
<evidence type="ECO:0000313" key="5">
    <source>
        <dbReference type="Proteomes" id="UP000326029"/>
    </source>
</evidence>
<protein>
    <submittedName>
        <fullName evidence="4">MmgE/PrpD family protein</fullName>
    </submittedName>
</protein>
<dbReference type="GeneID" id="95458203"/>